<dbReference type="SMART" id="SM00382">
    <property type="entry name" value="AAA"/>
    <property type="match status" value="1"/>
</dbReference>
<feature type="non-terminal residue" evidence="8">
    <location>
        <position position="318"/>
    </location>
</feature>
<dbReference type="AlphaFoldDB" id="A0A3R7WA88"/>
<keyword evidence="5" id="KW-0067">ATP-binding</keyword>
<dbReference type="CDD" id="cd00009">
    <property type="entry name" value="AAA"/>
    <property type="match status" value="1"/>
</dbReference>
<dbReference type="InterPro" id="IPR027417">
    <property type="entry name" value="P-loop_NTPase"/>
</dbReference>
<evidence type="ECO:0000256" key="5">
    <source>
        <dbReference type="ARBA" id="ARBA00022840"/>
    </source>
</evidence>
<dbReference type="NCBIfam" id="NF009067">
    <property type="entry name" value="PRK12402.1"/>
    <property type="match status" value="1"/>
</dbReference>
<comment type="similarity">
    <text evidence="1">Belongs to the activator 1 small subunits family. RfcS subfamily.</text>
</comment>
<dbReference type="Gene3D" id="1.10.8.60">
    <property type="match status" value="1"/>
</dbReference>
<reference evidence="8 9" key="1">
    <citation type="submission" date="2018-08" db="EMBL/GenBank/DDBJ databases">
        <title>The metabolism and importance of syntrophic acetate oxidation coupled to methane or sulfide production in haloalkaline environments.</title>
        <authorList>
            <person name="Timmers P.H.A."/>
            <person name="Vavourakis C.D."/>
            <person name="Sorokin D.Y."/>
            <person name="Sinninghe Damste J.S."/>
            <person name="Muyzer G."/>
            <person name="Stams A.J.M."/>
            <person name="Plugge C.M."/>
        </authorList>
    </citation>
    <scope>NUCLEOTIDE SEQUENCE [LARGE SCALE GENOMIC DNA]</scope>
    <source>
        <strain evidence="8">MSAO_Arc3</strain>
    </source>
</reference>
<evidence type="ECO:0000313" key="8">
    <source>
        <dbReference type="EMBL" id="RQD80115.1"/>
    </source>
</evidence>
<comment type="caution">
    <text evidence="8">The sequence shown here is derived from an EMBL/GenBank/DDBJ whole genome shotgun (WGS) entry which is preliminary data.</text>
</comment>
<evidence type="ECO:0000256" key="3">
    <source>
        <dbReference type="ARBA" id="ARBA00022705"/>
    </source>
</evidence>
<evidence type="ECO:0000259" key="7">
    <source>
        <dbReference type="SMART" id="SM00382"/>
    </source>
</evidence>
<dbReference type="SUPFAM" id="SSF52540">
    <property type="entry name" value="P-loop containing nucleoside triphosphate hydrolases"/>
    <property type="match status" value="1"/>
</dbReference>
<dbReference type="InterPro" id="IPR013748">
    <property type="entry name" value="Rep_factorC_C"/>
</dbReference>
<evidence type="ECO:0000256" key="1">
    <source>
        <dbReference type="ARBA" id="ARBA00009668"/>
    </source>
</evidence>
<dbReference type="PANTHER" id="PTHR11669">
    <property type="entry name" value="REPLICATION FACTOR C / DNA POLYMERASE III GAMMA-TAU SUBUNIT"/>
    <property type="match status" value="1"/>
</dbReference>
<dbReference type="EMBL" id="QZAB01000577">
    <property type="protein sequence ID" value="RQD80115.1"/>
    <property type="molecule type" value="Genomic_DNA"/>
</dbReference>
<accession>A0A3R7WA88</accession>
<proteinExistence type="inferred from homology"/>
<dbReference type="Gene3D" id="1.20.272.10">
    <property type="match status" value="1"/>
</dbReference>
<dbReference type="GO" id="GO:0006281">
    <property type="term" value="P:DNA repair"/>
    <property type="evidence" value="ECO:0007669"/>
    <property type="project" value="TreeGrafter"/>
</dbReference>
<dbReference type="GO" id="GO:0005663">
    <property type="term" value="C:DNA replication factor C complex"/>
    <property type="evidence" value="ECO:0007669"/>
    <property type="project" value="TreeGrafter"/>
</dbReference>
<feature type="domain" description="AAA+ ATPase" evidence="7">
    <location>
        <begin position="39"/>
        <end position="197"/>
    </location>
</feature>
<dbReference type="Pfam" id="PF08542">
    <property type="entry name" value="Rep_fac_C"/>
    <property type="match status" value="1"/>
</dbReference>
<dbReference type="GO" id="GO:0005524">
    <property type="term" value="F:ATP binding"/>
    <property type="evidence" value="ECO:0007669"/>
    <property type="project" value="UniProtKB-KW"/>
</dbReference>
<dbReference type="Gene3D" id="3.40.50.300">
    <property type="entry name" value="P-loop containing nucleotide triphosphate hydrolases"/>
    <property type="match status" value="1"/>
</dbReference>
<dbReference type="GO" id="GO:0003677">
    <property type="term" value="F:DNA binding"/>
    <property type="evidence" value="ECO:0007669"/>
    <property type="project" value="InterPro"/>
</dbReference>
<dbReference type="SUPFAM" id="SSF48019">
    <property type="entry name" value="post-AAA+ oligomerization domain-like"/>
    <property type="match status" value="1"/>
</dbReference>
<gene>
    <name evidence="8" type="ORF">D5R95_09010</name>
</gene>
<dbReference type="GO" id="GO:0003689">
    <property type="term" value="F:DNA clamp loader activity"/>
    <property type="evidence" value="ECO:0007669"/>
    <property type="project" value="TreeGrafter"/>
</dbReference>
<organism evidence="8 9">
    <name type="scientific">Methanosalsum natronophilum</name>
    <dbReference type="NCBI Taxonomy" id="768733"/>
    <lineage>
        <taxon>Archaea</taxon>
        <taxon>Methanobacteriati</taxon>
        <taxon>Methanobacteriota</taxon>
        <taxon>Stenosarchaea group</taxon>
        <taxon>Methanomicrobia</taxon>
        <taxon>Methanosarcinales</taxon>
        <taxon>Methanosarcinaceae</taxon>
        <taxon>Methanosalsum</taxon>
    </lineage>
</organism>
<name>A0A3R7WA88_9EURY</name>
<keyword evidence="3" id="KW-0235">DNA replication</keyword>
<dbReference type="InterPro" id="IPR003593">
    <property type="entry name" value="AAA+_ATPase"/>
</dbReference>
<dbReference type="Proteomes" id="UP000284763">
    <property type="component" value="Unassembled WGS sequence"/>
</dbReference>
<evidence type="ECO:0000256" key="4">
    <source>
        <dbReference type="ARBA" id="ARBA00022741"/>
    </source>
</evidence>
<keyword evidence="4" id="KW-0547">Nucleotide-binding</keyword>
<evidence type="ECO:0000256" key="2">
    <source>
        <dbReference type="ARBA" id="ARBA00014164"/>
    </source>
</evidence>
<protein>
    <recommendedName>
        <fullName evidence="2">Replication factor C small subunit</fullName>
    </recommendedName>
    <alternativeName>
        <fullName evidence="6">Clamp loader small subunit</fullName>
    </alternativeName>
</protein>
<dbReference type="Pfam" id="PF13177">
    <property type="entry name" value="DNA_pol3_delta2"/>
    <property type="match status" value="1"/>
</dbReference>
<dbReference type="PANTHER" id="PTHR11669:SF20">
    <property type="entry name" value="REPLICATION FACTOR C SUBUNIT 4"/>
    <property type="match status" value="1"/>
</dbReference>
<sequence length="318" mass="36429">MQHKSNDIWTVKYRPRSLAEMVGNERTIDLLTRLVNSNNLPHFIFHGPVGSGKSSAAFCLANDLYGDNYTRNFTYFNASDFFTMGKRYIVRDKRFKRIIGTDDPKKVRESVISIFKRILNEYSSMSPIDHDYKLIFIDSAESFDSSSQHALRRIMEKYTATTRFILSTTQPSKLISPLRSRGLQVYFTYVAQNEFIDYMQQIVNHEELVTEEDALDALYYDSKGNIEKGLYTLQLAITLTNSNKVTSESIYEAIVSQIHEGIIPLFESAIDGDIVNSRKLIDKLIIEDGMSGVEIIELLHKAIIESNEPESKVIHLIK</sequence>
<dbReference type="InterPro" id="IPR008921">
    <property type="entry name" value="DNA_pol3_clamp-load_cplx_C"/>
</dbReference>
<evidence type="ECO:0000256" key="6">
    <source>
        <dbReference type="ARBA" id="ARBA00031749"/>
    </source>
</evidence>
<dbReference type="GO" id="GO:0006261">
    <property type="term" value="P:DNA-templated DNA replication"/>
    <property type="evidence" value="ECO:0007669"/>
    <property type="project" value="TreeGrafter"/>
</dbReference>
<dbReference type="InterPro" id="IPR050238">
    <property type="entry name" value="DNA_Rep/Repair_Clamp_Loader"/>
</dbReference>
<evidence type="ECO:0000313" key="9">
    <source>
        <dbReference type="Proteomes" id="UP000284763"/>
    </source>
</evidence>